<name>A0A511UZJ2_9BACI</name>
<sequence length="160" mass="18739">MLLKSEASIEKLSGRYYTPISLARFIVQCGLNENAKEILEPSCGDGVFLDAIKEMDNHDFSCTGVEISTEEANKARSRILLDNRFEIITTDFYEYYKEYNHKTFDFIVGNPPYIRYQYLTEEQRNIQSKLLIKNNLKPNKLINAMDRIKDGFRKLKSWFS</sequence>
<dbReference type="InterPro" id="IPR003356">
    <property type="entry name" value="DNA_methylase_A-5"/>
</dbReference>
<dbReference type="InterPro" id="IPR002052">
    <property type="entry name" value="DNA_methylase_N6_adenine_CS"/>
</dbReference>
<evidence type="ECO:0000256" key="2">
    <source>
        <dbReference type="ARBA" id="ARBA00022679"/>
    </source>
</evidence>
<evidence type="ECO:0000256" key="1">
    <source>
        <dbReference type="ARBA" id="ARBA00022603"/>
    </source>
</evidence>
<dbReference type="PANTHER" id="PTHR33841">
    <property type="entry name" value="DNA METHYLTRANSFERASE YEEA-RELATED"/>
    <property type="match status" value="1"/>
</dbReference>
<keyword evidence="3" id="KW-0949">S-adenosyl-L-methionine</keyword>
<keyword evidence="1" id="KW-0489">Methyltransferase</keyword>
<dbReference type="GO" id="GO:0009007">
    <property type="term" value="F:site-specific DNA-methyltransferase (adenine-specific) activity"/>
    <property type="evidence" value="ECO:0007669"/>
    <property type="project" value="UniProtKB-EC"/>
</dbReference>
<dbReference type="InterPro" id="IPR050953">
    <property type="entry name" value="N4_N6_ade-DNA_methylase"/>
</dbReference>
<keyword evidence="4" id="KW-0680">Restriction system</keyword>
<dbReference type="PRINTS" id="PR00507">
    <property type="entry name" value="N12N6MTFRASE"/>
</dbReference>
<accession>A0A511UZJ2</accession>
<feature type="domain" description="DNA methylase adenine-specific" evidence="5">
    <location>
        <begin position="7"/>
        <end position="128"/>
    </location>
</feature>
<dbReference type="GO" id="GO:0032259">
    <property type="term" value="P:methylation"/>
    <property type="evidence" value="ECO:0007669"/>
    <property type="project" value="UniProtKB-KW"/>
</dbReference>
<dbReference type="SUPFAM" id="SSF53335">
    <property type="entry name" value="S-adenosyl-L-methionine-dependent methyltransferases"/>
    <property type="match status" value="1"/>
</dbReference>
<dbReference type="Proteomes" id="UP000321491">
    <property type="component" value="Unassembled WGS sequence"/>
</dbReference>
<protein>
    <recommendedName>
        <fullName evidence="5">DNA methylase adenine-specific domain-containing protein</fullName>
    </recommendedName>
</protein>
<dbReference type="AlphaFoldDB" id="A0A511UZJ2"/>
<evidence type="ECO:0000313" key="7">
    <source>
        <dbReference type="Proteomes" id="UP000321491"/>
    </source>
</evidence>
<evidence type="ECO:0000259" key="5">
    <source>
        <dbReference type="Pfam" id="PF02384"/>
    </source>
</evidence>
<dbReference type="Pfam" id="PF02384">
    <property type="entry name" value="N6_Mtase"/>
    <property type="match status" value="1"/>
</dbReference>
<dbReference type="RefSeq" id="WP_146938382.1">
    <property type="nucleotide sequence ID" value="NZ_BJXW01000026.1"/>
</dbReference>
<dbReference type="GO" id="GO:0009307">
    <property type="term" value="P:DNA restriction-modification system"/>
    <property type="evidence" value="ECO:0007669"/>
    <property type="project" value="UniProtKB-KW"/>
</dbReference>
<dbReference type="GO" id="GO:0008170">
    <property type="term" value="F:N-methyltransferase activity"/>
    <property type="evidence" value="ECO:0007669"/>
    <property type="project" value="InterPro"/>
</dbReference>
<keyword evidence="2" id="KW-0808">Transferase</keyword>
<gene>
    <name evidence="6" type="ORF">CQU01_22470</name>
</gene>
<dbReference type="CDD" id="cd02440">
    <property type="entry name" value="AdoMet_MTases"/>
    <property type="match status" value="1"/>
</dbReference>
<organism evidence="6 7">
    <name type="scientific">Cerasibacillus quisquiliarum</name>
    <dbReference type="NCBI Taxonomy" id="227865"/>
    <lineage>
        <taxon>Bacteria</taxon>
        <taxon>Bacillati</taxon>
        <taxon>Bacillota</taxon>
        <taxon>Bacilli</taxon>
        <taxon>Bacillales</taxon>
        <taxon>Bacillaceae</taxon>
        <taxon>Cerasibacillus</taxon>
    </lineage>
</organism>
<dbReference type="OrthoDB" id="9815272at2"/>
<evidence type="ECO:0000256" key="4">
    <source>
        <dbReference type="ARBA" id="ARBA00022747"/>
    </source>
</evidence>
<dbReference type="PROSITE" id="PS00092">
    <property type="entry name" value="N6_MTASE"/>
    <property type="match status" value="1"/>
</dbReference>
<keyword evidence="7" id="KW-1185">Reference proteome</keyword>
<evidence type="ECO:0000256" key="3">
    <source>
        <dbReference type="ARBA" id="ARBA00022691"/>
    </source>
</evidence>
<dbReference type="GO" id="GO:0003677">
    <property type="term" value="F:DNA binding"/>
    <property type="evidence" value="ECO:0007669"/>
    <property type="project" value="InterPro"/>
</dbReference>
<dbReference type="PANTHER" id="PTHR33841:SF5">
    <property type="entry name" value="DNA METHYLASE (MODIFICATION METHYLASE) (METHYLTRANSFERASE)-RELATED"/>
    <property type="match status" value="1"/>
</dbReference>
<dbReference type="InterPro" id="IPR029063">
    <property type="entry name" value="SAM-dependent_MTases_sf"/>
</dbReference>
<dbReference type="Gene3D" id="3.40.50.150">
    <property type="entry name" value="Vaccinia Virus protein VP39"/>
    <property type="match status" value="1"/>
</dbReference>
<proteinExistence type="predicted"/>
<comment type="caution">
    <text evidence="6">The sequence shown here is derived from an EMBL/GenBank/DDBJ whole genome shotgun (WGS) entry which is preliminary data.</text>
</comment>
<evidence type="ECO:0000313" key="6">
    <source>
        <dbReference type="EMBL" id="GEN32009.1"/>
    </source>
</evidence>
<reference evidence="6 7" key="1">
    <citation type="submission" date="2019-07" db="EMBL/GenBank/DDBJ databases">
        <title>Whole genome shotgun sequence of Cerasibacillus quisquiliarum NBRC 102429.</title>
        <authorList>
            <person name="Hosoyama A."/>
            <person name="Uohara A."/>
            <person name="Ohji S."/>
            <person name="Ichikawa N."/>
        </authorList>
    </citation>
    <scope>NUCLEOTIDE SEQUENCE [LARGE SCALE GENOMIC DNA]</scope>
    <source>
        <strain evidence="6 7">NBRC 102429</strain>
    </source>
</reference>
<dbReference type="EMBL" id="BJXW01000026">
    <property type="protein sequence ID" value="GEN32009.1"/>
    <property type="molecule type" value="Genomic_DNA"/>
</dbReference>